<dbReference type="EMBL" id="BGPR01001496">
    <property type="protein sequence ID" value="GBM55333.1"/>
    <property type="molecule type" value="Genomic_DNA"/>
</dbReference>
<dbReference type="SUPFAM" id="SSF56672">
    <property type="entry name" value="DNA/RNA polymerases"/>
    <property type="match status" value="1"/>
</dbReference>
<dbReference type="GO" id="GO:0071897">
    <property type="term" value="P:DNA biosynthetic process"/>
    <property type="evidence" value="ECO:0007669"/>
    <property type="project" value="UniProtKB-ARBA"/>
</dbReference>
<dbReference type="InterPro" id="IPR013103">
    <property type="entry name" value="RVT_2"/>
</dbReference>
<dbReference type="AlphaFoldDB" id="A0A4Y2GP17"/>
<gene>
    <name evidence="2" type="primary">POLX_2093</name>
    <name evidence="2" type="ORF">AVEN_252700_1</name>
</gene>
<feature type="domain" description="Reverse transcriptase Ty1/copia-type" evidence="1">
    <location>
        <begin position="5"/>
        <end position="126"/>
    </location>
</feature>
<protein>
    <submittedName>
        <fullName evidence="2">Retrovirus-related Pol polyprotein from transposon TNT 1-94</fullName>
    </submittedName>
</protein>
<proteinExistence type="predicted"/>
<organism evidence="2 3">
    <name type="scientific">Araneus ventricosus</name>
    <name type="common">Orbweaver spider</name>
    <name type="synonym">Epeira ventricosa</name>
    <dbReference type="NCBI Taxonomy" id="182803"/>
    <lineage>
        <taxon>Eukaryota</taxon>
        <taxon>Metazoa</taxon>
        <taxon>Ecdysozoa</taxon>
        <taxon>Arthropoda</taxon>
        <taxon>Chelicerata</taxon>
        <taxon>Arachnida</taxon>
        <taxon>Araneae</taxon>
        <taxon>Araneomorphae</taxon>
        <taxon>Entelegynae</taxon>
        <taxon>Araneoidea</taxon>
        <taxon>Araneidae</taxon>
        <taxon>Araneus</taxon>
    </lineage>
</organism>
<keyword evidence="3" id="KW-1185">Reference proteome</keyword>
<name>A0A4Y2GP17_ARAVE</name>
<accession>A0A4Y2GP17</accession>
<comment type="caution">
    <text evidence="2">The sequence shown here is derived from an EMBL/GenBank/DDBJ whole genome shotgun (WGS) entry which is preliminary data.</text>
</comment>
<dbReference type="Proteomes" id="UP000499080">
    <property type="component" value="Unassembled WGS sequence"/>
</dbReference>
<dbReference type="OrthoDB" id="6430953at2759"/>
<evidence type="ECO:0000313" key="2">
    <source>
        <dbReference type="EMBL" id="GBM55333.1"/>
    </source>
</evidence>
<dbReference type="InterPro" id="IPR043502">
    <property type="entry name" value="DNA/RNA_pol_sf"/>
</dbReference>
<reference evidence="2 3" key="1">
    <citation type="journal article" date="2019" name="Sci. Rep.">
        <title>Orb-weaving spider Araneus ventricosus genome elucidates the spidroin gene catalogue.</title>
        <authorList>
            <person name="Kono N."/>
            <person name="Nakamura H."/>
            <person name="Ohtoshi R."/>
            <person name="Moran D.A.P."/>
            <person name="Shinohara A."/>
            <person name="Yoshida Y."/>
            <person name="Fujiwara M."/>
            <person name="Mori M."/>
            <person name="Tomita M."/>
            <person name="Arakawa K."/>
        </authorList>
    </citation>
    <scope>NUCLEOTIDE SEQUENCE [LARGE SCALE GENOMIC DNA]</scope>
</reference>
<evidence type="ECO:0000259" key="1">
    <source>
        <dbReference type="Pfam" id="PF07727"/>
    </source>
</evidence>
<evidence type="ECO:0000313" key="3">
    <source>
        <dbReference type="Proteomes" id="UP000499080"/>
    </source>
</evidence>
<dbReference type="Pfam" id="PF07727">
    <property type="entry name" value="RVT_2"/>
    <property type="match status" value="1"/>
</dbReference>
<sequence length="128" mass="14824">MYLLQFDVSTAFLYGELDETIYMQQPEGYKDGTERVCKLKRSLYGLKQAPRCRNKCFGQFLLKLDFKASDADPCLYTKEVNGRKLLIVLYVDVGLVAATNQEDLDNFLKELKPRFKVYIGEVSCFLRL</sequence>